<dbReference type="Proteomes" id="UP000183832">
    <property type="component" value="Unassembled WGS sequence"/>
</dbReference>
<gene>
    <name evidence="2" type="ORF">CLUMA_CG012443</name>
</gene>
<evidence type="ECO:0000256" key="1">
    <source>
        <dbReference type="SAM" id="Phobius"/>
    </source>
</evidence>
<sequence length="65" mass="7569">MLNTKTEGMKKKCISNRLRCIRFSFISSCVNLVICSFVVRSLEHQPFLQPMMNLSLQKHSICFCK</sequence>
<feature type="transmembrane region" description="Helical" evidence="1">
    <location>
        <begin position="21"/>
        <end position="42"/>
    </location>
</feature>
<organism evidence="2 3">
    <name type="scientific">Clunio marinus</name>
    <dbReference type="NCBI Taxonomy" id="568069"/>
    <lineage>
        <taxon>Eukaryota</taxon>
        <taxon>Metazoa</taxon>
        <taxon>Ecdysozoa</taxon>
        <taxon>Arthropoda</taxon>
        <taxon>Hexapoda</taxon>
        <taxon>Insecta</taxon>
        <taxon>Pterygota</taxon>
        <taxon>Neoptera</taxon>
        <taxon>Endopterygota</taxon>
        <taxon>Diptera</taxon>
        <taxon>Nematocera</taxon>
        <taxon>Chironomoidea</taxon>
        <taxon>Chironomidae</taxon>
        <taxon>Clunio</taxon>
    </lineage>
</organism>
<evidence type="ECO:0000313" key="2">
    <source>
        <dbReference type="EMBL" id="CRK98709.1"/>
    </source>
</evidence>
<accession>A0A1J1IEM4</accession>
<keyword evidence="1" id="KW-0812">Transmembrane</keyword>
<keyword evidence="3" id="KW-1185">Reference proteome</keyword>
<protein>
    <submittedName>
        <fullName evidence="2">CLUMA_CG012443, isoform A</fullName>
    </submittedName>
</protein>
<keyword evidence="1" id="KW-0472">Membrane</keyword>
<dbReference type="EMBL" id="CVRI01000048">
    <property type="protein sequence ID" value="CRK98709.1"/>
    <property type="molecule type" value="Genomic_DNA"/>
</dbReference>
<evidence type="ECO:0000313" key="3">
    <source>
        <dbReference type="Proteomes" id="UP000183832"/>
    </source>
</evidence>
<reference evidence="2 3" key="1">
    <citation type="submission" date="2015-04" db="EMBL/GenBank/DDBJ databases">
        <authorList>
            <person name="Syromyatnikov M.Y."/>
            <person name="Popov V.N."/>
        </authorList>
    </citation>
    <scope>NUCLEOTIDE SEQUENCE [LARGE SCALE GENOMIC DNA]</scope>
</reference>
<name>A0A1J1IEM4_9DIPT</name>
<keyword evidence="1" id="KW-1133">Transmembrane helix</keyword>
<dbReference type="AlphaFoldDB" id="A0A1J1IEM4"/>
<proteinExistence type="predicted"/>